<organism evidence="1 2">
    <name type="scientific">Paramecium sonneborni</name>
    <dbReference type="NCBI Taxonomy" id="65129"/>
    <lineage>
        <taxon>Eukaryota</taxon>
        <taxon>Sar</taxon>
        <taxon>Alveolata</taxon>
        <taxon>Ciliophora</taxon>
        <taxon>Intramacronucleata</taxon>
        <taxon>Oligohymenophorea</taxon>
        <taxon>Peniculida</taxon>
        <taxon>Parameciidae</taxon>
        <taxon>Paramecium</taxon>
    </lineage>
</organism>
<protein>
    <submittedName>
        <fullName evidence="1">Uncharacterized protein</fullName>
    </submittedName>
</protein>
<keyword evidence="2" id="KW-1185">Reference proteome</keyword>
<dbReference type="Proteomes" id="UP000692954">
    <property type="component" value="Unassembled WGS sequence"/>
</dbReference>
<comment type="caution">
    <text evidence="1">The sequence shown here is derived from an EMBL/GenBank/DDBJ whole genome shotgun (WGS) entry which is preliminary data.</text>
</comment>
<proteinExistence type="predicted"/>
<sequence>MVIWKNNLILFEESGYQDHQLKIRQAFQKSQSLILQLINRLYLCSLEKNIKHHFFEKLIVFRQTPQNKYSSCSIVFILPQIGTKIRPTSFMMELCELIRQILCIFAEIGNEWIGNPLIQQQLQQMAHYNKIRILNFIVMEQM</sequence>
<name>A0A8S1RRN2_9CILI</name>
<accession>A0A8S1RRN2</accession>
<reference evidence="1" key="1">
    <citation type="submission" date="2021-01" db="EMBL/GenBank/DDBJ databases">
        <authorList>
            <consortium name="Genoscope - CEA"/>
            <person name="William W."/>
        </authorList>
    </citation>
    <scope>NUCLEOTIDE SEQUENCE</scope>
</reference>
<dbReference type="EMBL" id="CAJJDN010000244">
    <property type="protein sequence ID" value="CAD8129779.1"/>
    <property type="molecule type" value="Genomic_DNA"/>
</dbReference>
<gene>
    <name evidence="1" type="ORF">PSON_ATCC_30995.1.T2440010</name>
</gene>
<evidence type="ECO:0000313" key="1">
    <source>
        <dbReference type="EMBL" id="CAD8129779.1"/>
    </source>
</evidence>
<evidence type="ECO:0000313" key="2">
    <source>
        <dbReference type="Proteomes" id="UP000692954"/>
    </source>
</evidence>
<dbReference type="AlphaFoldDB" id="A0A8S1RRN2"/>